<dbReference type="Gramene" id="RCW18774">
    <property type="protein sequence ID" value="RCW18774"/>
    <property type="gene ID" value="GLYMA_20G208600"/>
</dbReference>
<evidence type="ECO:0000313" key="1">
    <source>
        <dbReference type="EMBL" id="RCW18774.1"/>
    </source>
</evidence>
<proteinExistence type="predicted"/>
<gene>
    <name evidence="1" type="ORF">GLYMA_20G208600</name>
</gene>
<dbReference type="AlphaFoldDB" id="A0A368UGC5"/>
<dbReference type="Proteomes" id="UP000008827">
    <property type="component" value="Chromosome 20"/>
</dbReference>
<dbReference type="ExpressionAtlas" id="A0A368UGC5">
    <property type="expression patterns" value="baseline and differential"/>
</dbReference>
<sequence>MNYECSVYQANTPQQRKDWIPAQKETPPEAAQIWVQRHQLLSFLHIHHNNTIPPLMHSTTLIQSQIPQAPPKTLNPTFSTITPIPPPTLLLPLGSAKPSNQVSNFQP</sequence>
<dbReference type="InParanoid" id="A0A368UGC5"/>
<protein>
    <submittedName>
        <fullName evidence="1 2">Uncharacterized protein</fullName>
    </submittedName>
</protein>
<reference evidence="1 2" key="1">
    <citation type="journal article" date="2010" name="Nature">
        <title>Genome sequence of the palaeopolyploid soybean.</title>
        <authorList>
            <person name="Schmutz J."/>
            <person name="Cannon S.B."/>
            <person name="Schlueter J."/>
            <person name="Ma J."/>
            <person name="Mitros T."/>
            <person name="Nelson W."/>
            <person name="Hyten D.L."/>
            <person name="Song Q."/>
            <person name="Thelen J.J."/>
            <person name="Cheng J."/>
            <person name="Xu D."/>
            <person name="Hellsten U."/>
            <person name="May G.D."/>
            <person name="Yu Y."/>
            <person name="Sakurai T."/>
            <person name="Umezawa T."/>
            <person name="Bhattacharyya M.K."/>
            <person name="Sandhu D."/>
            <person name="Valliyodan B."/>
            <person name="Lindquist E."/>
            <person name="Peto M."/>
            <person name="Grant D."/>
            <person name="Shu S."/>
            <person name="Goodstein D."/>
            <person name="Barry K."/>
            <person name="Futrell-Griggs M."/>
            <person name="Abernathy B."/>
            <person name="Du J."/>
            <person name="Tian Z."/>
            <person name="Zhu L."/>
            <person name="Gill N."/>
            <person name="Joshi T."/>
            <person name="Libault M."/>
            <person name="Sethuraman A."/>
            <person name="Zhang X.-C."/>
            <person name="Shinozaki K."/>
            <person name="Nguyen H.T."/>
            <person name="Wing R.A."/>
            <person name="Cregan P."/>
            <person name="Specht J."/>
            <person name="Grimwood J."/>
            <person name="Rokhsar D."/>
            <person name="Stacey G."/>
            <person name="Shoemaker R.C."/>
            <person name="Jackson S.A."/>
        </authorList>
    </citation>
    <scope>NUCLEOTIDE SEQUENCE</scope>
    <source>
        <strain evidence="2">cv. Williams 82</strain>
        <tissue evidence="1">Callus</tissue>
    </source>
</reference>
<reference evidence="1" key="2">
    <citation type="submission" date="2018-07" db="EMBL/GenBank/DDBJ databases">
        <title>WGS assembly of Glycine max.</title>
        <authorList>
            <person name="Schmutz J."/>
            <person name="Cannon S."/>
            <person name="Schlueter J."/>
            <person name="Ma J."/>
            <person name="Mitros T."/>
            <person name="Nelson W."/>
            <person name="Hyten D."/>
            <person name="Song Q."/>
            <person name="Thelen J."/>
            <person name="Cheng J."/>
            <person name="Xu D."/>
            <person name="Hellsten U."/>
            <person name="May G."/>
            <person name="Yu Y."/>
            <person name="Sakurai T."/>
            <person name="Umezawa T."/>
            <person name="Bhattacharyya M."/>
            <person name="Sandhu D."/>
            <person name="Valliyodan B."/>
            <person name="Lindquist E."/>
            <person name="Peto M."/>
            <person name="Grant D."/>
            <person name="Shu S."/>
            <person name="Goodstein D."/>
            <person name="Barry K."/>
            <person name="Futrell-Griggs M."/>
            <person name="Abernathy B."/>
            <person name="Du J."/>
            <person name="Tian Z."/>
            <person name="Zhu L."/>
            <person name="Gill N."/>
            <person name="Joshi T."/>
            <person name="Libault M."/>
            <person name="Sethuraman A."/>
            <person name="Zhang X."/>
            <person name="Shinozaki K."/>
            <person name="Nguyen H."/>
            <person name="Wing R."/>
            <person name="Cregan P."/>
            <person name="Specht J."/>
            <person name="Grimwood J."/>
            <person name="Rokhsar D."/>
            <person name="Stacey G."/>
            <person name="Shoemaker R."/>
            <person name="Jackson S."/>
        </authorList>
    </citation>
    <scope>NUCLEOTIDE SEQUENCE</scope>
    <source>
        <tissue evidence="1">Callus</tissue>
    </source>
</reference>
<keyword evidence="3" id="KW-1185">Reference proteome</keyword>
<name>A0A368UGC5_SOYBN</name>
<reference evidence="2" key="3">
    <citation type="submission" date="2019-01" db="UniProtKB">
        <authorList>
            <consortium name="EnsemblPlants"/>
        </authorList>
    </citation>
    <scope>IDENTIFICATION</scope>
    <source>
        <strain evidence="2">Williams 82</strain>
    </source>
</reference>
<accession>A0A368UGC5</accession>
<dbReference type="EMBL" id="CM000853">
    <property type="protein sequence ID" value="RCW18774.1"/>
    <property type="molecule type" value="Genomic_DNA"/>
</dbReference>
<organism evidence="1">
    <name type="scientific">Glycine max</name>
    <name type="common">Soybean</name>
    <name type="synonym">Glycine hispida</name>
    <dbReference type="NCBI Taxonomy" id="3847"/>
    <lineage>
        <taxon>Eukaryota</taxon>
        <taxon>Viridiplantae</taxon>
        <taxon>Streptophyta</taxon>
        <taxon>Embryophyta</taxon>
        <taxon>Tracheophyta</taxon>
        <taxon>Spermatophyta</taxon>
        <taxon>Magnoliopsida</taxon>
        <taxon>eudicotyledons</taxon>
        <taxon>Gunneridae</taxon>
        <taxon>Pentapetalae</taxon>
        <taxon>rosids</taxon>
        <taxon>fabids</taxon>
        <taxon>Fabales</taxon>
        <taxon>Fabaceae</taxon>
        <taxon>Papilionoideae</taxon>
        <taxon>50 kb inversion clade</taxon>
        <taxon>NPAAA clade</taxon>
        <taxon>indigoferoid/millettioid clade</taxon>
        <taxon>Phaseoleae</taxon>
        <taxon>Glycine</taxon>
        <taxon>Glycine subgen. Soja</taxon>
    </lineage>
</organism>
<evidence type="ECO:0000313" key="2">
    <source>
        <dbReference type="EnsemblPlants" id="RCW18774"/>
    </source>
</evidence>
<evidence type="ECO:0000313" key="3">
    <source>
        <dbReference type="Proteomes" id="UP000008827"/>
    </source>
</evidence>
<dbReference type="EnsemblPlants" id="RCW18774">
    <property type="protein sequence ID" value="RCW18774"/>
    <property type="gene ID" value="GLYMA_20G208600"/>
</dbReference>